<comment type="caution">
    <text evidence="2">The sequence shown here is derived from an EMBL/GenBank/DDBJ whole genome shotgun (WGS) entry which is preliminary data.</text>
</comment>
<protein>
    <submittedName>
        <fullName evidence="2">Transposase</fullName>
    </submittedName>
</protein>
<feature type="domain" description="Transposase for insertion sequence element IS21-like C-terminal" evidence="1">
    <location>
        <begin position="303"/>
        <end position="374"/>
    </location>
</feature>
<dbReference type="InterPro" id="IPR009057">
    <property type="entry name" value="Homeodomain-like_sf"/>
</dbReference>
<dbReference type="OrthoDB" id="141763at2"/>
<dbReference type="Pfam" id="PF22483">
    <property type="entry name" value="Mu-transpos_C_2"/>
    <property type="match status" value="1"/>
</dbReference>
<dbReference type="RefSeq" id="WP_008481224.1">
    <property type="nucleotide sequence ID" value="NZ_CAGS01000570.1"/>
</dbReference>
<dbReference type="PANTHER" id="PTHR35004">
    <property type="entry name" value="TRANSPOSASE RV3428C-RELATED"/>
    <property type="match status" value="1"/>
</dbReference>
<dbReference type="Proteomes" id="UP000004221">
    <property type="component" value="Unassembled WGS sequence"/>
</dbReference>
<proteinExistence type="predicted"/>
<dbReference type="PANTHER" id="PTHR35004:SF7">
    <property type="entry name" value="INTEGRASE PROTEIN"/>
    <property type="match status" value="1"/>
</dbReference>
<organism evidence="2 3">
    <name type="scientific">Nitrolancea hollandica Lb</name>
    <dbReference type="NCBI Taxonomy" id="1129897"/>
    <lineage>
        <taxon>Bacteria</taxon>
        <taxon>Pseudomonadati</taxon>
        <taxon>Thermomicrobiota</taxon>
        <taxon>Thermomicrobia</taxon>
        <taxon>Sphaerobacterales</taxon>
        <taxon>Sphaerobacterineae</taxon>
        <taxon>Sphaerobacteraceae</taxon>
        <taxon>Nitrolancea</taxon>
    </lineage>
</organism>
<dbReference type="SUPFAM" id="SSF46689">
    <property type="entry name" value="Homeodomain-like"/>
    <property type="match status" value="1"/>
</dbReference>
<reference evidence="2 3" key="1">
    <citation type="journal article" date="2012" name="ISME J.">
        <title>Nitrification expanded: discovery, physiology and genomics of a nitrite-oxidizing bacterium from the phylum Chloroflexi.</title>
        <authorList>
            <person name="Sorokin D.Y."/>
            <person name="Lucker S."/>
            <person name="Vejmelkova D."/>
            <person name="Kostrikina N.A."/>
            <person name="Kleerebezem R."/>
            <person name="Rijpstra W.I."/>
            <person name="Damste J.S."/>
            <person name="Le Paslier D."/>
            <person name="Muyzer G."/>
            <person name="Wagner M."/>
            <person name="van Loosdrecht M.C."/>
            <person name="Daims H."/>
        </authorList>
    </citation>
    <scope>NUCLEOTIDE SEQUENCE [LARGE SCALE GENOMIC DNA]</scope>
    <source>
        <strain evidence="3">none</strain>
    </source>
</reference>
<accession>I4EMJ4</accession>
<evidence type="ECO:0000259" key="1">
    <source>
        <dbReference type="Pfam" id="PF22483"/>
    </source>
</evidence>
<dbReference type="InterPro" id="IPR054353">
    <property type="entry name" value="IstA-like_C"/>
</dbReference>
<gene>
    <name evidence="2" type="ORF">NITHO_6110001</name>
</gene>
<sequence length="498" mass="56984">MAIRDDIRYYVLVQGHSQRAAAKRFGIARDTVARMLGEPAAEPERRYQRRKPRPAPVRDQVLPHLERWLEQNEQLKRTAPKQRWTAHRMWLELRSMGIEVAESTVRMLVRQRKQVRRETFVPLAFGPGERAEFDFGHALVILGGKQVELPFLAGRLRFSGASWVEFFPTERRECFLLGQRHAFEFWGGVPSHCLYDNTKTAVKEILRGHERVEQDAFRHFRSYYLFESVFANPSRGNEKGSVENLVGEARRNFMVPIPQADTIEELNQNLREACSAHLERTMAGRTEPVGKRLAVERPSLRPLPERSLAIEVVREVVASSTSQVTFQTNQYSVPTTCAYEHLTLKADPFRVRVYRQAELVAEHPRSYERRQVVDDWRHYLPLLLRKPAAVPFAAPLRGHLPASWETFRKQLAASKRDGNREFARVLELCLSHPVEEVGAAIELAVSLGSSSADAVQALLSWANEAGGASEPLDPARYPQYQRPQPAPDISVYNRLLEV</sequence>
<keyword evidence="3" id="KW-1185">Reference proteome</keyword>
<dbReference type="AlphaFoldDB" id="I4EMJ4"/>
<dbReference type="NCBIfam" id="NF033546">
    <property type="entry name" value="transpos_IS21"/>
    <property type="match status" value="1"/>
</dbReference>
<dbReference type="EMBL" id="CAGS01000570">
    <property type="protein sequence ID" value="CCF85907.1"/>
    <property type="molecule type" value="Genomic_DNA"/>
</dbReference>
<name>I4EMJ4_9BACT</name>
<evidence type="ECO:0000313" key="3">
    <source>
        <dbReference type="Proteomes" id="UP000004221"/>
    </source>
</evidence>
<evidence type="ECO:0000313" key="2">
    <source>
        <dbReference type="EMBL" id="CCF85907.1"/>
    </source>
</evidence>